<keyword evidence="14 27" id="KW-0274">FAD</keyword>
<dbReference type="CDD" id="cd00207">
    <property type="entry name" value="fer2"/>
    <property type="match status" value="1"/>
</dbReference>
<dbReference type="GO" id="GO:0006814">
    <property type="term" value="P:sodium ion transport"/>
    <property type="evidence" value="ECO:0007669"/>
    <property type="project" value="UniProtKB-UniRule"/>
</dbReference>
<dbReference type="GO" id="GO:0009055">
    <property type="term" value="F:electron transfer activity"/>
    <property type="evidence" value="ECO:0007669"/>
    <property type="project" value="UniProtKB-UniRule"/>
</dbReference>
<evidence type="ECO:0000256" key="26">
    <source>
        <dbReference type="ARBA" id="ARBA00048891"/>
    </source>
</evidence>
<dbReference type="GO" id="GO:0005886">
    <property type="term" value="C:plasma membrane"/>
    <property type="evidence" value="ECO:0007669"/>
    <property type="project" value="UniProtKB-SubCell"/>
</dbReference>
<evidence type="ECO:0000256" key="18">
    <source>
        <dbReference type="ARBA" id="ARBA00023027"/>
    </source>
</evidence>
<dbReference type="Pfam" id="PF00111">
    <property type="entry name" value="Fer2"/>
    <property type="match status" value="1"/>
</dbReference>
<feature type="transmembrane region" description="Helical" evidence="27">
    <location>
        <begin position="20"/>
        <end position="42"/>
    </location>
</feature>
<keyword evidence="18 27" id="KW-0520">NAD</keyword>
<sequence>MFTTLLLGAAPSDAVPPAAIVAIGVAMFTIIVLALVMLILAAKKQLVSSGKIKIMINDQKEISVPAGGKLLGALADAGIFVSSACGGGGTCAQCKVKVREGGGDLLPTETGHINKKEAAEGERLSCQVAVKQDMKVEVPAEAFETKKWECTVRSNNNVATFIKEFVLELPAGEEVNFKAGGYIQIEAPPHTVHYKDFDIEERFHPDWDQYKIWRYTSKVEEPVVRAYSMANYPGEKGIIMLNVRVASPPPRAPEGTPPGQMSSYIFSLKPGDKATISGPYGEFFIKDSKAEMVYIGGGAGMAPLRSHIFELFKREKTDRKVSYWYGGRSMRELFYVDHFREIEKEFPNFKFNIALSEPAPEDNWNGYTGFIHQVLLENYLKNHPAPEDIEYYICGPPMMNAAVFKMLDDLGVEPENIAYDDFGG</sequence>
<evidence type="ECO:0000256" key="9">
    <source>
        <dbReference type="ARBA" id="ARBA00022475"/>
    </source>
</evidence>
<name>A0A5C6BVX2_9BACT</name>
<comment type="function">
    <text evidence="2 27">NQR complex catalyzes the reduction of ubiquinone-1 to ubiquinol by two successive reactions, coupled with the transport of Na(+) ions from the cytoplasm to the periplasm. The first step is catalyzed by NqrF, which accepts electrons from NADH and reduces ubiquinone-1 to ubisemiquinone by a one-electron transfer pathway.</text>
</comment>
<keyword evidence="22 27" id="KW-0472">Membrane</keyword>
<keyword evidence="31" id="KW-1185">Reference proteome</keyword>
<evidence type="ECO:0000256" key="6">
    <source>
        <dbReference type="ARBA" id="ARBA00013099"/>
    </source>
</evidence>
<dbReference type="InterPro" id="IPR012675">
    <property type="entry name" value="Beta-grasp_dom_sf"/>
</dbReference>
<gene>
    <name evidence="27 30" type="primary">nqrF</name>
    <name evidence="30" type="ORF">Poly21_33900</name>
</gene>
<dbReference type="InterPro" id="IPR001041">
    <property type="entry name" value="2Fe-2S_ferredoxin-type"/>
</dbReference>
<dbReference type="Pfam" id="PF00970">
    <property type="entry name" value="FAD_binding_6"/>
    <property type="match status" value="1"/>
</dbReference>
<dbReference type="Gene3D" id="2.40.30.10">
    <property type="entry name" value="Translation factors"/>
    <property type="match status" value="1"/>
</dbReference>
<evidence type="ECO:0000256" key="5">
    <source>
        <dbReference type="ARBA" id="ARBA00011309"/>
    </source>
</evidence>
<evidence type="ECO:0000256" key="13">
    <source>
        <dbReference type="ARBA" id="ARBA00022723"/>
    </source>
</evidence>
<organism evidence="30 31">
    <name type="scientific">Allorhodopirellula heiligendammensis</name>
    <dbReference type="NCBI Taxonomy" id="2714739"/>
    <lineage>
        <taxon>Bacteria</taxon>
        <taxon>Pseudomonadati</taxon>
        <taxon>Planctomycetota</taxon>
        <taxon>Planctomycetia</taxon>
        <taxon>Pirellulales</taxon>
        <taxon>Pirellulaceae</taxon>
        <taxon>Allorhodopirellula</taxon>
    </lineage>
</organism>
<feature type="binding site" evidence="27">
    <location>
        <position position="91"/>
    </location>
    <ligand>
        <name>[2Fe-2S] cluster</name>
        <dbReference type="ChEBI" id="CHEBI:190135"/>
    </ligand>
</feature>
<comment type="caution">
    <text evidence="30">The sequence shown here is derived from an EMBL/GenBank/DDBJ whole genome shotgun (WGS) entry which is preliminary data.</text>
</comment>
<evidence type="ECO:0000256" key="17">
    <source>
        <dbReference type="ARBA" id="ARBA00023014"/>
    </source>
</evidence>
<dbReference type="OrthoDB" id="9796486at2"/>
<dbReference type="Pfam" id="PF00175">
    <property type="entry name" value="NAD_binding_1"/>
    <property type="match status" value="1"/>
</dbReference>
<dbReference type="SUPFAM" id="SSF52343">
    <property type="entry name" value="Ferredoxin reductase-like, C-terminal NADP-linked domain"/>
    <property type="match status" value="1"/>
</dbReference>
<evidence type="ECO:0000256" key="22">
    <source>
        <dbReference type="ARBA" id="ARBA00023136"/>
    </source>
</evidence>
<evidence type="ECO:0000313" key="31">
    <source>
        <dbReference type="Proteomes" id="UP000319908"/>
    </source>
</evidence>
<keyword evidence="20 27" id="KW-0406">Ion transport</keyword>
<evidence type="ECO:0000256" key="16">
    <source>
        <dbReference type="ARBA" id="ARBA00023004"/>
    </source>
</evidence>
<dbReference type="AlphaFoldDB" id="A0A5C6BVX2"/>
<dbReference type="SUPFAM" id="SSF54292">
    <property type="entry name" value="2Fe-2S ferredoxin-like"/>
    <property type="match status" value="1"/>
</dbReference>
<dbReference type="PROSITE" id="PS51085">
    <property type="entry name" value="2FE2S_FER_2"/>
    <property type="match status" value="1"/>
</dbReference>
<evidence type="ECO:0000256" key="10">
    <source>
        <dbReference type="ARBA" id="ARBA00022519"/>
    </source>
</evidence>
<comment type="catalytic activity">
    <reaction evidence="26 27">
        <text>a ubiquinone + n Na(+)(in) + NADH + H(+) = a ubiquinol + n Na(+)(out) + NAD(+)</text>
        <dbReference type="Rhea" id="RHEA:47748"/>
        <dbReference type="Rhea" id="RHEA-COMP:9565"/>
        <dbReference type="Rhea" id="RHEA-COMP:9566"/>
        <dbReference type="ChEBI" id="CHEBI:15378"/>
        <dbReference type="ChEBI" id="CHEBI:16389"/>
        <dbReference type="ChEBI" id="CHEBI:17976"/>
        <dbReference type="ChEBI" id="CHEBI:29101"/>
        <dbReference type="ChEBI" id="CHEBI:57540"/>
        <dbReference type="ChEBI" id="CHEBI:57945"/>
        <dbReference type="EC" id="7.2.1.1"/>
    </reaction>
</comment>
<evidence type="ECO:0000256" key="4">
    <source>
        <dbReference type="ARBA" id="ARBA00005570"/>
    </source>
</evidence>
<dbReference type="FunFam" id="3.40.50.80:FF:000014">
    <property type="entry name" value="Na(+)-translocating NADH-quinone reductase subunit F"/>
    <property type="match status" value="1"/>
</dbReference>
<dbReference type="RefSeq" id="WP_146407889.1">
    <property type="nucleotide sequence ID" value="NZ_SJPU01000002.1"/>
</dbReference>
<comment type="cofactor">
    <cofactor evidence="27">
        <name>[2Fe-2S] cluster</name>
        <dbReference type="ChEBI" id="CHEBI:190135"/>
    </cofactor>
    <text evidence="27">Binds 1 [2Fe-2S] cluster.</text>
</comment>
<dbReference type="NCBIfam" id="TIGR01941">
    <property type="entry name" value="nqrF"/>
    <property type="match status" value="1"/>
</dbReference>
<dbReference type="PANTHER" id="PTHR43644:SF1">
    <property type="entry name" value="NAD(P)H-FLAVIN REDUCTASE"/>
    <property type="match status" value="1"/>
</dbReference>
<dbReference type="PANTHER" id="PTHR43644">
    <property type="entry name" value="NA(+)-TRANSLOCATING NADH-QUINONE REDUCTASE SUBUNIT"/>
    <property type="match status" value="1"/>
</dbReference>
<feature type="domain" description="2Fe-2S ferredoxin-type" evidence="28">
    <location>
        <begin position="50"/>
        <end position="142"/>
    </location>
</feature>
<evidence type="ECO:0000256" key="8">
    <source>
        <dbReference type="ARBA" id="ARBA00022448"/>
    </source>
</evidence>
<comment type="similarity">
    <text evidence="4 27">Belongs to the NqrF family.</text>
</comment>
<keyword evidence="9 27" id="KW-1003">Cell membrane</keyword>
<evidence type="ECO:0000256" key="20">
    <source>
        <dbReference type="ARBA" id="ARBA00023065"/>
    </source>
</evidence>
<evidence type="ECO:0000256" key="11">
    <source>
        <dbReference type="ARBA" id="ARBA00022630"/>
    </source>
</evidence>
<dbReference type="EC" id="7.2.1.1" evidence="6 27"/>
<evidence type="ECO:0000256" key="15">
    <source>
        <dbReference type="ARBA" id="ARBA00022967"/>
    </source>
</evidence>
<keyword evidence="13 27" id="KW-0479">Metal-binding</keyword>
<evidence type="ECO:0000256" key="27">
    <source>
        <dbReference type="HAMAP-Rule" id="MF_00430"/>
    </source>
</evidence>
<feature type="binding site" evidence="27">
    <location>
        <position position="85"/>
    </location>
    <ligand>
        <name>[2Fe-2S] cluster</name>
        <dbReference type="ChEBI" id="CHEBI:190135"/>
    </ligand>
</feature>
<keyword evidence="30" id="KW-0560">Oxidoreductase</keyword>
<evidence type="ECO:0000259" key="29">
    <source>
        <dbReference type="PROSITE" id="PS51384"/>
    </source>
</evidence>
<dbReference type="EMBL" id="SJPU01000002">
    <property type="protein sequence ID" value="TWU16185.1"/>
    <property type="molecule type" value="Genomic_DNA"/>
</dbReference>
<dbReference type="InterPro" id="IPR036010">
    <property type="entry name" value="2Fe-2S_ferredoxin-like_sf"/>
</dbReference>
<proteinExistence type="inferred from homology"/>
<comment type="cofactor">
    <cofactor evidence="1 27">
        <name>FAD</name>
        <dbReference type="ChEBI" id="CHEBI:57692"/>
    </cofactor>
</comment>
<feature type="binding site" evidence="27">
    <location>
        <position position="126"/>
    </location>
    <ligand>
        <name>[2Fe-2S] cluster</name>
        <dbReference type="ChEBI" id="CHEBI:190135"/>
    </ligand>
</feature>
<keyword evidence="17 27" id="KW-0411">Iron-sulfur</keyword>
<keyword evidence="11 27" id="KW-0285">Flavoprotein</keyword>
<evidence type="ECO:0000256" key="24">
    <source>
        <dbReference type="ARBA" id="ARBA00030032"/>
    </source>
</evidence>
<evidence type="ECO:0000256" key="23">
    <source>
        <dbReference type="ARBA" id="ARBA00023201"/>
    </source>
</evidence>
<keyword evidence="16 27" id="KW-0408">Iron</keyword>
<keyword evidence="21 27" id="KW-0830">Ubiquinone</keyword>
<keyword evidence="12 27" id="KW-0001">2Fe-2S</keyword>
<dbReference type="InterPro" id="IPR008333">
    <property type="entry name" value="Cbr1-like_FAD-bd_dom"/>
</dbReference>
<reference evidence="30 31" key="1">
    <citation type="journal article" date="2020" name="Antonie Van Leeuwenhoek">
        <title>Rhodopirellula heiligendammensis sp. nov., Rhodopirellula pilleata sp. nov., and Rhodopirellula solitaria sp. nov. isolated from natural or artificial marine surfaces in Northern Germany and California, USA, and emended description of the genus Rhodopirellula.</title>
        <authorList>
            <person name="Kallscheuer N."/>
            <person name="Wiegand S."/>
            <person name="Jogler M."/>
            <person name="Boedeker C."/>
            <person name="Peeters S.H."/>
            <person name="Rast P."/>
            <person name="Heuer A."/>
            <person name="Jetten M.S.M."/>
            <person name="Rohde M."/>
            <person name="Jogler C."/>
        </authorList>
    </citation>
    <scope>NUCLEOTIDE SEQUENCE [LARGE SCALE GENOMIC DNA]</scope>
    <source>
        <strain evidence="30 31">Poly21</strain>
    </source>
</reference>
<evidence type="ECO:0000256" key="1">
    <source>
        <dbReference type="ARBA" id="ARBA00001974"/>
    </source>
</evidence>
<dbReference type="SUPFAM" id="SSF63380">
    <property type="entry name" value="Riboflavin synthase domain-like"/>
    <property type="match status" value="1"/>
</dbReference>
<dbReference type="PIRSF" id="PIRSF000044">
    <property type="entry name" value="Cis_Diol_DH_RD"/>
    <property type="match status" value="1"/>
</dbReference>
<keyword evidence="27" id="KW-1133">Transmembrane helix</keyword>
<keyword evidence="27" id="KW-0812">Transmembrane</keyword>
<keyword evidence="23 27" id="KW-0739">Sodium transport</keyword>
<dbReference type="Gene3D" id="3.10.20.30">
    <property type="match status" value="1"/>
</dbReference>
<keyword evidence="10" id="KW-0997">Cell inner membrane</keyword>
<keyword evidence="8 27" id="KW-0813">Transport</keyword>
<dbReference type="InterPro" id="IPR010205">
    <property type="entry name" value="NqrF"/>
</dbReference>
<evidence type="ECO:0000256" key="21">
    <source>
        <dbReference type="ARBA" id="ARBA00023075"/>
    </source>
</evidence>
<dbReference type="Proteomes" id="UP000319908">
    <property type="component" value="Unassembled WGS sequence"/>
</dbReference>
<dbReference type="GO" id="GO:0016655">
    <property type="term" value="F:oxidoreductase activity, acting on NAD(P)H, quinone or similar compound as acceptor"/>
    <property type="evidence" value="ECO:0007669"/>
    <property type="project" value="InterPro"/>
</dbReference>
<dbReference type="HAMAP" id="MF_00430">
    <property type="entry name" value="NqrF"/>
    <property type="match status" value="1"/>
</dbReference>
<comment type="subcellular location">
    <subcellularLocation>
        <location evidence="3">Cell inner membrane</location>
    </subcellularLocation>
    <subcellularLocation>
        <location evidence="27">Cell membrane</location>
        <topology evidence="27">Single-pass membrane protein</topology>
    </subcellularLocation>
</comment>
<accession>A0A5C6BVX2</accession>
<evidence type="ECO:0000256" key="7">
    <source>
        <dbReference type="ARBA" id="ARBA00019729"/>
    </source>
</evidence>
<dbReference type="InterPro" id="IPR017938">
    <property type="entry name" value="Riboflavin_synthase-like_b-brl"/>
</dbReference>
<evidence type="ECO:0000256" key="14">
    <source>
        <dbReference type="ARBA" id="ARBA00022827"/>
    </source>
</evidence>
<protein>
    <recommendedName>
        <fullName evidence="7 27">Na(+)-translocating NADH-quinone reductase subunit F</fullName>
        <shortName evidence="27">Na(+)-NQR subunit F</shortName>
        <shortName evidence="27">Na(+)-translocating NQR subunit F</shortName>
        <ecNumber evidence="6 27">7.2.1.1</ecNumber>
    </recommendedName>
    <alternativeName>
        <fullName evidence="25 27">NQR complex subunit F</fullName>
    </alternativeName>
    <alternativeName>
        <fullName evidence="24 27">NQR-1 subunit F</fullName>
    </alternativeName>
</protein>
<dbReference type="CDD" id="cd06188">
    <property type="entry name" value="NADH_quinone_reductase"/>
    <property type="match status" value="1"/>
</dbReference>
<keyword evidence="15 27" id="KW-1278">Translocase</keyword>
<dbReference type="GO" id="GO:0046872">
    <property type="term" value="F:metal ion binding"/>
    <property type="evidence" value="ECO:0007669"/>
    <property type="project" value="UniProtKB-KW"/>
</dbReference>
<dbReference type="InterPro" id="IPR017927">
    <property type="entry name" value="FAD-bd_FR_type"/>
</dbReference>
<keyword evidence="19 27" id="KW-0915">Sodium</keyword>
<dbReference type="PROSITE" id="PS51384">
    <property type="entry name" value="FAD_FR"/>
    <property type="match status" value="1"/>
</dbReference>
<evidence type="ECO:0000256" key="12">
    <source>
        <dbReference type="ARBA" id="ARBA00022714"/>
    </source>
</evidence>
<evidence type="ECO:0000256" key="25">
    <source>
        <dbReference type="ARBA" id="ARBA00030787"/>
    </source>
</evidence>
<evidence type="ECO:0000256" key="19">
    <source>
        <dbReference type="ARBA" id="ARBA00023053"/>
    </source>
</evidence>
<dbReference type="InterPro" id="IPR039261">
    <property type="entry name" value="FNR_nucleotide-bd"/>
</dbReference>
<feature type="binding site" evidence="27">
    <location>
        <position position="94"/>
    </location>
    <ligand>
        <name>[2Fe-2S] cluster</name>
        <dbReference type="ChEBI" id="CHEBI:190135"/>
    </ligand>
</feature>
<evidence type="ECO:0000256" key="2">
    <source>
        <dbReference type="ARBA" id="ARBA00002972"/>
    </source>
</evidence>
<evidence type="ECO:0000259" key="28">
    <source>
        <dbReference type="PROSITE" id="PS51085"/>
    </source>
</evidence>
<evidence type="ECO:0000256" key="3">
    <source>
        <dbReference type="ARBA" id="ARBA00004533"/>
    </source>
</evidence>
<dbReference type="GO" id="GO:0051537">
    <property type="term" value="F:2 iron, 2 sulfur cluster binding"/>
    <property type="evidence" value="ECO:0007669"/>
    <property type="project" value="UniProtKB-KW"/>
</dbReference>
<dbReference type="InterPro" id="IPR001433">
    <property type="entry name" value="OxRdtase_FAD/NAD-bd"/>
</dbReference>
<feature type="domain" description="FAD-binding FR-type" evidence="29">
    <location>
        <begin position="145"/>
        <end position="286"/>
    </location>
</feature>
<dbReference type="Gene3D" id="3.40.50.80">
    <property type="entry name" value="Nucleotide-binding domain of ferredoxin-NADP reductase (FNR) module"/>
    <property type="match status" value="1"/>
</dbReference>
<evidence type="ECO:0000313" key="30">
    <source>
        <dbReference type="EMBL" id="TWU16185.1"/>
    </source>
</evidence>
<comment type="subunit">
    <text evidence="5 27">Composed of six subunits; NqrA, NqrB, NqrC, NqrD, NqrE and NqrF.</text>
</comment>